<dbReference type="Pfam" id="PF12625">
    <property type="entry name" value="Arabinose_bd"/>
    <property type="match status" value="1"/>
</dbReference>
<dbReference type="Pfam" id="PF12833">
    <property type="entry name" value="HTH_18"/>
    <property type="match status" value="1"/>
</dbReference>
<dbReference type="InterPro" id="IPR018060">
    <property type="entry name" value="HTH_AraC"/>
</dbReference>
<evidence type="ECO:0000313" key="5">
    <source>
        <dbReference type="EMBL" id="SMX29657.1"/>
    </source>
</evidence>
<name>A0A238JHN0_9RHOB</name>
<dbReference type="GO" id="GO:0005829">
    <property type="term" value="C:cytosol"/>
    <property type="evidence" value="ECO:0007669"/>
    <property type="project" value="TreeGrafter"/>
</dbReference>
<evidence type="ECO:0000259" key="4">
    <source>
        <dbReference type="PROSITE" id="PS01124"/>
    </source>
</evidence>
<organism evidence="5 6">
    <name type="scientific">Pelagimonas phthalicica</name>
    <dbReference type="NCBI Taxonomy" id="1037362"/>
    <lineage>
        <taxon>Bacteria</taxon>
        <taxon>Pseudomonadati</taxon>
        <taxon>Pseudomonadota</taxon>
        <taxon>Alphaproteobacteria</taxon>
        <taxon>Rhodobacterales</taxon>
        <taxon>Roseobacteraceae</taxon>
        <taxon>Pelagimonas</taxon>
    </lineage>
</organism>
<gene>
    <name evidence="5" type="primary">ureR</name>
    <name evidence="5" type="ORF">TRP8649_03795</name>
</gene>
<keyword evidence="1" id="KW-0805">Transcription regulation</keyword>
<dbReference type="Proteomes" id="UP000225972">
    <property type="component" value="Unassembled WGS sequence"/>
</dbReference>
<evidence type="ECO:0000256" key="1">
    <source>
        <dbReference type="ARBA" id="ARBA00023015"/>
    </source>
</evidence>
<proteinExistence type="predicted"/>
<reference evidence="6" key="1">
    <citation type="submission" date="2017-05" db="EMBL/GenBank/DDBJ databases">
        <authorList>
            <person name="Rodrigo-Torres L."/>
            <person name="Arahal R. D."/>
            <person name="Lucena T."/>
        </authorList>
    </citation>
    <scope>NUCLEOTIDE SEQUENCE [LARGE SCALE GENOMIC DNA]</scope>
    <source>
        <strain evidence="6">CECT 8649</strain>
    </source>
</reference>
<dbReference type="InterPro" id="IPR009057">
    <property type="entry name" value="Homeodomain-like_sf"/>
</dbReference>
<dbReference type="PANTHER" id="PTHR47894">
    <property type="entry name" value="HTH-TYPE TRANSCRIPTIONAL REGULATOR GADX"/>
    <property type="match status" value="1"/>
</dbReference>
<dbReference type="AlphaFoldDB" id="A0A238JHN0"/>
<dbReference type="SUPFAM" id="SSF46689">
    <property type="entry name" value="Homeodomain-like"/>
    <property type="match status" value="1"/>
</dbReference>
<evidence type="ECO:0000313" key="6">
    <source>
        <dbReference type="Proteomes" id="UP000225972"/>
    </source>
</evidence>
<keyword evidence="6" id="KW-1185">Reference proteome</keyword>
<dbReference type="EMBL" id="FXXP01000003">
    <property type="protein sequence ID" value="SMX29657.1"/>
    <property type="molecule type" value="Genomic_DNA"/>
</dbReference>
<keyword evidence="2" id="KW-0238">DNA-binding</keyword>
<sequence>MSNRSIAPVLPTVSRAFVQDWLDALYRRFPDAQVRSMLRESGIKAADPDGRGRVTHDQITLLYQIVVAQTGDEMMGLWSRTVRPGALKHLCASVLGASSLAAALYRFSTFWNLVLDDCQLILTMTDTEVVLQIEPVQGAELSRFGQMLILKLAHGVASWLVFREIPLARVGFAFERPGFAQDYPVLFPGPVQFGGAASRLAIAAELGELPISRQEADMRAFLQRAPRDWIFTAMREHALPLRIRESLLLSDRMGLTLGEAAEELHVTPRSLIRHLRAEGTSFQAIKDGVRRDLAMRDLAQGKSIEAVSQDTGFASPASFHRAFLSWTGVTPAQFRAQSQGGDAE</sequence>
<dbReference type="OrthoDB" id="9805730at2"/>
<protein>
    <submittedName>
        <fullName evidence="5">Urease operon transcriptional activator</fullName>
    </submittedName>
</protein>
<dbReference type="GO" id="GO:0000976">
    <property type="term" value="F:transcription cis-regulatory region binding"/>
    <property type="evidence" value="ECO:0007669"/>
    <property type="project" value="TreeGrafter"/>
</dbReference>
<evidence type="ECO:0000256" key="3">
    <source>
        <dbReference type="ARBA" id="ARBA00023163"/>
    </source>
</evidence>
<accession>A0A238JHN0</accession>
<dbReference type="PANTHER" id="PTHR47894:SF1">
    <property type="entry name" value="HTH-TYPE TRANSCRIPTIONAL REGULATOR VQSM"/>
    <property type="match status" value="1"/>
</dbReference>
<dbReference type="SMART" id="SM00342">
    <property type="entry name" value="HTH_ARAC"/>
    <property type="match status" value="1"/>
</dbReference>
<feature type="domain" description="HTH araC/xylS-type" evidence="4">
    <location>
        <begin position="237"/>
        <end position="337"/>
    </location>
</feature>
<dbReference type="RefSeq" id="WP_099248143.1">
    <property type="nucleotide sequence ID" value="NZ_FXXP01000003.1"/>
</dbReference>
<dbReference type="GO" id="GO:0003700">
    <property type="term" value="F:DNA-binding transcription factor activity"/>
    <property type="evidence" value="ECO:0007669"/>
    <property type="project" value="InterPro"/>
</dbReference>
<dbReference type="InterPro" id="IPR032687">
    <property type="entry name" value="AraC-type_N"/>
</dbReference>
<evidence type="ECO:0000256" key="2">
    <source>
        <dbReference type="ARBA" id="ARBA00023125"/>
    </source>
</evidence>
<dbReference type="PROSITE" id="PS01124">
    <property type="entry name" value="HTH_ARAC_FAMILY_2"/>
    <property type="match status" value="1"/>
</dbReference>
<dbReference type="Gene3D" id="1.10.10.60">
    <property type="entry name" value="Homeodomain-like"/>
    <property type="match status" value="1"/>
</dbReference>
<keyword evidence="3" id="KW-0804">Transcription</keyword>